<dbReference type="AlphaFoldDB" id="A0A540KSJ2"/>
<protein>
    <submittedName>
        <fullName evidence="1">Uncharacterized protein</fullName>
    </submittedName>
</protein>
<gene>
    <name evidence="1" type="ORF">C1H46_037321</name>
</gene>
<evidence type="ECO:0000313" key="2">
    <source>
        <dbReference type="Proteomes" id="UP000315295"/>
    </source>
</evidence>
<dbReference type="EMBL" id="VIEB01000981">
    <property type="protein sequence ID" value="TQD77137.1"/>
    <property type="molecule type" value="Genomic_DNA"/>
</dbReference>
<proteinExistence type="predicted"/>
<name>A0A540KSJ2_MALBA</name>
<evidence type="ECO:0000313" key="1">
    <source>
        <dbReference type="EMBL" id="TQD77137.1"/>
    </source>
</evidence>
<sequence>MVGLMGAQFSKPLVANKVTHLVRSKKMPRKSQKLSLSTIIGWKIGSSATWEELDDQIVLFIWSKRSRLPFSDIVKDLFESAGGFSLSATHKTISGKFLYHVPKYRKLPAEKRPNSKLAQEETKLFVPVIDCNGEMVSTAVENSKTRK</sequence>
<keyword evidence="2" id="KW-1185">Reference proteome</keyword>
<dbReference type="Proteomes" id="UP000315295">
    <property type="component" value="Unassembled WGS sequence"/>
</dbReference>
<organism evidence="1 2">
    <name type="scientific">Malus baccata</name>
    <name type="common">Siberian crab apple</name>
    <name type="synonym">Pyrus baccata</name>
    <dbReference type="NCBI Taxonomy" id="106549"/>
    <lineage>
        <taxon>Eukaryota</taxon>
        <taxon>Viridiplantae</taxon>
        <taxon>Streptophyta</taxon>
        <taxon>Embryophyta</taxon>
        <taxon>Tracheophyta</taxon>
        <taxon>Spermatophyta</taxon>
        <taxon>Magnoliopsida</taxon>
        <taxon>eudicotyledons</taxon>
        <taxon>Gunneridae</taxon>
        <taxon>Pentapetalae</taxon>
        <taxon>rosids</taxon>
        <taxon>fabids</taxon>
        <taxon>Rosales</taxon>
        <taxon>Rosaceae</taxon>
        <taxon>Amygdaloideae</taxon>
        <taxon>Maleae</taxon>
        <taxon>Malus</taxon>
    </lineage>
</organism>
<reference evidence="1 2" key="1">
    <citation type="journal article" date="2019" name="G3 (Bethesda)">
        <title>Sequencing of a Wild Apple (Malus baccata) Genome Unravels the Differences Between Cultivated and Wild Apple Species Regarding Disease Resistance and Cold Tolerance.</title>
        <authorList>
            <person name="Chen X."/>
        </authorList>
    </citation>
    <scope>NUCLEOTIDE SEQUENCE [LARGE SCALE GENOMIC DNA]</scope>
    <source>
        <strain evidence="2">cv. Shandingzi</strain>
        <tissue evidence="1">Leaves</tissue>
    </source>
</reference>
<comment type="caution">
    <text evidence="1">The sequence shown here is derived from an EMBL/GenBank/DDBJ whole genome shotgun (WGS) entry which is preliminary data.</text>
</comment>
<accession>A0A540KSJ2</accession>